<dbReference type="EMBL" id="CM056742">
    <property type="protein sequence ID" value="KAJ8679866.1"/>
    <property type="molecule type" value="Genomic_DNA"/>
</dbReference>
<accession>A0ACC2P8V3</accession>
<name>A0ACC2P8V3_9HYME</name>
<reference evidence="1" key="1">
    <citation type="submission" date="2023-04" db="EMBL/GenBank/DDBJ databases">
        <title>A chromosome-level genome assembly of the parasitoid wasp Eretmocerus hayati.</title>
        <authorList>
            <person name="Zhong Y."/>
            <person name="Liu S."/>
            <person name="Liu Y."/>
        </authorList>
    </citation>
    <scope>NUCLEOTIDE SEQUENCE</scope>
    <source>
        <strain evidence="1">ZJU_SS_LIU_2023</strain>
    </source>
</reference>
<sequence>MSIAVDDSISSRICVSFDGDGNVIQETSEESKSIDLNTAAICSNKTDPLVRISFKDEIVYKKYHSRIIDIVKFILTSEPTETQNEYSTDVVLDVTESSHDSIHSNDNVPSGGRGKCDDFFTGHKRRLSSEDVSFEKQKKSKTAPDTLQNISVQCGTKLEEEFHEVQPLSAGTDGKTIHNAKENDETRESTAQIDKDTISKNSPGGIISKANLKSKYVLFDSYLYSLREESIFVTENGLSFSIPIQNCPLQNLFVELNQIRMVWLSLYSNDPTVYLYLSPKFWENSLVSSILPGLNDFHRKALLPVKVVLSEIDHESMMILEDALKYKGIILLNELYPHHSCPMTSFSTPPKVIQKCVENSEMFIHDGLPEHNATMDNAPQEIDLSNLLITLHYSTVRVGSHEVNKPGELYIMNDAIRFWISTVQFPSRVMVRIRKQEINNISYNFSGHTPVLFVKVASKNARAVRTVLKMKEASGRWFDPRAEESINKITFILQNAPPFSTFEKQVAKFDDPVKLDDETANQILSQTFVEEAKKTIYLTTKCVEIRTYSSQIEYGIMLTRKKLSLFVNKRNSMPLHLDIPFINIDRLLFCLTGKKNVFFLYISPSVAQKIENFLLQTKNEYIGFEDLGVDAHQYLQRMTISFNKLPDIPTTLLFERIMRQVGGVKIDKRLAVYLNTQQKDFAVEDFGLTPMESSSTVIIGRYKFLDQEITYDKAGIYMKIWMNRKKSAHVPITIKFTEMLEIRECFDTHFSVLVIYCSHSRIEQLKPLGDFRDDIRKYDLKNEMQENRRIIILFHHMTIKESAQMREILILSKITKEQDFSLNKQMLWKLVPNTYIRDIDG</sequence>
<keyword evidence="2" id="KW-1185">Reference proteome</keyword>
<proteinExistence type="predicted"/>
<dbReference type="Proteomes" id="UP001239111">
    <property type="component" value="Chromosome 2"/>
</dbReference>
<gene>
    <name evidence="1" type="ORF">QAD02_015653</name>
</gene>
<protein>
    <submittedName>
        <fullName evidence="1">Uncharacterized protein</fullName>
    </submittedName>
</protein>
<comment type="caution">
    <text evidence="1">The sequence shown here is derived from an EMBL/GenBank/DDBJ whole genome shotgun (WGS) entry which is preliminary data.</text>
</comment>
<evidence type="ECO:0000313" key="2">
    <source>
        <dbReference type="Proteomes" id="UP001239111"/>
    </source>
</evidence>
<organism evidence="1 2">
    <name type="scientific">Eretmocerus hayati</name>
    <dbReference type="NCBI Taxonomy" id="131215"/>
    <lineage>
        <taxon>Eukaryota</taxon>
        <taxon>Metazoa</taxon>
        <taxon>Ecdysozoa</taxon>
        <taxon>Arthropoda</taxon>
        <taxon>Hexapoda</taxon>
        <taxon>Insecta</taxon>
        <taxon>Pterygota</taxon>
        <taxon>Neoptera</taxon>
        <taxon>Endopterygota</taxon>
        <taxon>Hymenoptera</taxon>
        <taxon>Apocrita</taxon>
        <taxon>Proctotrupomorpha</taxon>
        <taxon>Chalcidoidea</taxon>
        <taxon>Aphelinidae</taxon>
        <taxon>Aphelininae</taxon>
        <taxon>Eretmocerus</taxon>
    </lineage>
</organism>
<evidence type="ECO:0000313" key="1">
    <source>
        <dbReference type="EMBL" id="KAJ8679866.1"/>
    </source>
</evidence>